<dbReference type="VEuPathDB" id="FungiDB:VP01_621g2"/>
<keyword evidence="2" id="KW-0812">Transmembrane</keyword>
<feature type="transmembrane region" description="Helical" evidence="2">
    <location>
        <begin position="99"/>
        <end position="117"/>
    </location>
</feature>
<protein>
    <submittedName>
        <fullName evidence="3">Uncharacterized protein</fullName>
    </submittedName>
</protein>
<reference evidence="3 4" key="1">
    <citation type="submission" date="2015-08" db="EMBL/GenBank/DDBJ databases">
        <title>Next Generation Sequencing and Analysis of the Genome of Puccinia sorghi L Schw, the Causal Agent of Maize Common Rust.</title>
        <authorList>
            <person name="Rochi L."/>
            <person name="Burguener G."/>
            <person name="Darino M."/>
            <person name="Turjanski A."/>
            <person name="Kreff E."/>
            <person name="Dieguez M.J."/>
            <person name="Sacco F."/>
        </authorList>
    </citation>
    <scope>NUCLEOTIDE SEQUENCE [LARGE SCALE GENOMIC DNA]</scope>
    <source>
        <strain evidence="3 4">RO10H11247</strain>
    </source>
</reference>
<organism evidence="3 4">
    <name type="scientific">Puccinia sorghi</name>
    <dbReference type="NCBI Taxonomy" id="27349"/>
    <lineage>
        <taxon>Eukaryota</taxon>
        <taxon>Fungi</taxon>
        <taxon>Dikarya</taxon>
        <taxon>Basidiomycota</taxon>
        <taxon>Pucciniomycotina</taxon>
        <taxon>Pucciniomycetes</taxon>
        <taxon>Pucciniales</taxon>
        <taxon>Pucciniaceae</taxon>
        <taxon>Puccinia</taxon>
    </lineage>
</organism>
<feature type="compositionally biased region" description="Basic and acidic residues" evidence="1">
    <location>
        <begin position="958"/>
        <end position="968"/>
    </location>
</feature>
<dbReference type="AlphaFoldDB" id="A0A0L6UIN0"/>
<keyword evidence="2" id="KW-0472">Membrane</keyword>
<evidence type="ECO:0000313" key="3">
    <source>
        <dbReference type="EMBL" id="KNZ47685.1"/>
    </source>
</evidence>
<evidence type="ECO:0000256" key="2">
    <source>
        <dbReference type="SAM" id="Phobius"/>
    </source>
</evidence>
<feature type="compositionally biased region" description="Basic residues" evidence="1">
    <location>
        <begin position="985"/>
        <end position="1021"/>
    </location>
</feature>
<dbReference type="Proteomes" id="UP000037035">
    <property type="component" value="Unassembled WGS sequence"/>
</dbReference>
<dbReference type="EMBL" id="LAVV01011519">
    <property type="protein sequence ID" value="KNZ47685.1"/>
    <property type="molecule type" value="Genomic_DNA"/>
</dbReference>
<keyword evidence="4" id="KW-1185">Reference proteome</keyword>
<feature type="transmembrane region" description="Helical" evidence="2">
    <location>
        <begin position="6"/>
        <end position="23"/>
    </location>
</feature>
<gene>
    <name evidence="3" type="ORF">VP01_621g2</name>
</gene>
<name>A0A0L6UIN0_9BASI</name>
<proteinExistence type="predicted"/>
<feature type="compositionally biased region" description="Polar residues" evidence="1">
    <location>
        <begin position="969"/>
        <end position="980"/>
    </location>
</feature>
<feature type="compositionally biased region" description="Basic residues" evidence="1">
    <location>
        <begin position="1087"/>
        <end position="1097"/>
    </location>
</feature>
<feature type="transmembrane region" description="Helical" evidence="2">
    <location>
        <begin position="35"/>
        <end position="56"/>
    </location>
</feature>
<feature type="region of interest" description="Disordered" evidence="1">
    <location>
        <begin position="1058"/>
        <end position="1097"/>
    </location>
</feature>
<feature type="compositionally biased region" description="Basic and acidic residues" evidence="1">
    <location>
        <begin position="1070"/>
        <end position="1086"/>
    </location>
</feature>
<sequence>MNTTQNLLFNAPVFVMVVYYICVKIEHVPCSNQQLRSSFTFFSLFLVSCSFLLLFFETKGQYGSWPCALCLWFLLKYFSHSIGETICTLTTCTILKARGIHVSILLTVGMLLGRLSVHKEQDFFFMKCWDAEKEMEPANLMAVSLYKIKLIAKEKKNHNRTGQAPEMSSLGSIIENTLNLDITYLFFQINHTIVCLLSSFLFLTPHTPTPTHSLSHTLHPQLLAAHPKGSLQGGLHLGRWWWWLNLQYWPHLDLESSRPMRKPPLAMNDHAENIKYGEGFPKRNVTPSVLKPAQGDTKFLSQSEMMPESCSYRIQNAKLSQRGNIYTLHHNNTVAAFLKLTQVFLFFLKNSQYFGMVSFCLFLPSFFWPRRNHPFFKVVITHEFPALELILQKSPRKLMLHYADCTVTVKNNLPMQTGFILFQKFIFQGNLTEATHCAYPKTLLLGFAGLELEYNLHSISEKLVPIHSIHTRPKVKAMCTHCLARYKGTPLYLTRQAFKVPGSLCFTVQTAECDSCCMSTAGNCKSFFFSVLSLLIFVNTLKLFQKFIFQGCLIEATHCAYPKTVLLLKNYLNNERQRERERVLQDQNWSTIYIQSLKTFFQFILFNNKTNVASVYKRWPLLTHGWIFIYSPQYKLCSISPSMTIFLLELYSVLLKASFKDWRKSAQVLAKFLEISVATFLYSCLESSVIVYKRSIDALIQSQHIDSTCQIHWILQDDTSSFTVLEQGILCLRSMDSPILYWSIVHLTAHNTFVHHEYTINTNLVSENSIQSQPNSKFIQIMIEKGLLTHEKKNGRTQMAFCGARCDHTMGLFEASIMKVHHKNPEPKSCFVHPSGRLENPLKLPYLSPAFLPDQVTVPATFSCHLSHPTHTTPFVGITSSYNLCIPSGTGLISVNLLIVKGFCVSGAWAHPSCTGQSLGLSVGITNLPCRADIIGSCCFKHTHTHTTSPTKISQRKSGRDPPSKTENEIQTQTSIQHSSFFYEKKKKKKKKSYPQKKKEKKRNRTQAHSHAHHQLSKAHKQTYIQNTRTTITFYYHSRIYIYMYIYMSFFRAEEGGMNRKKGRRKNKVKQNDESKRVNEEEEKTRSPQKKNRFIAL</sequence>
<accession>A0A0L6UIN0</accession>
<comment type="caution">
    <text evidence="3">The sequence shown here is derived from an EMBL/GenBank/DDBJ whole genome shotgun (WGS) entry which is preliminary data.</text>
</comment>
<keyword evidence="2" id="KW-1133">Transmembrane helix</keyword>
<evidence type="ECO:0000313" key="4">
    <source>
        <dbReference type="Proteomes" id="UP000037035"/>
    </source>
</evidence>
<feature type="region of interest" description="Disordered" evidence="1">
    <location>
        <begin position="944"/>
        <end position="1023"/>
    </location>
</feature>
<feature type="compositionally biased region" description="Basic residues" evidence="1">
    <location>
        <begin position="1059"/>
        <end position="1069"/>
    </location>
</feature>
<evidence type="ECO:0000256" key="1">
    <source>
        <dbReference type="SAM" id="MobiDB-lite"/>
    </source>
</evidence>